<dbReference type="PROSITE" id="PS50082">
    <property type="entry name" value="WD_REPEATS_2"/>
    <property type="match status" value="2"/>
</dbReference>
<gene>
    <name evidence="2" type="ORF">POCTA_138.1.T0920034</name>
</gene>
<feature type="repeat" description="WD" evidence="1">
    <location>
        <begin position="318"/>
        <end position="351"/>
    </location>
</feature>
<dbReference type="InterPro" id="IPR001680">
    <property type="entry name" value="WD40_rpt"/>
</dbReference>
<keyword evidence="3" id="KW-1185">Reference proteome</keyword>
<sequence>MYKPQMIEKEKDFNCSMKHQLPITMVVLDHKFEINNRFLCHQCLEYFESDVKMVGFKKLIQTIEDNKKKQLEHLENMIAPIITKVQSIQGHITNLKSFLVLQLDQVMDNTKDWISNLQSLGLKHSHYSLYEELDVMILNQRSIENDQIIQVNQIKQLNDSMSTKFNNKLDSFKQFKEYQKFQLLLLEISSQLEQNINLYQIINEKQQNKNQVCDRISQQLSPCGLQLINDSVKQAEICYGIVFDPTGKIMVSTSEKNIKIWSFENGNVKLTHTLQGHSDIVKCLVFSQIEYYFISGSCDQSIRMWKSLNNEWQSSQPYYQHKKEVNCIILTQKEDQLISGSNDKTILVWKIHYKDNKLQFLYSLENHNGSVYSLSLNESERVLASSQYNQIMIWLKQSNNQWMFKQVVNLSEEEGGYHVKFLNDAQFIWLQQNGNNLSVFEIVDGLYQKNKQKRVQLKKVELKKFYQGYTNINMPFFPIIHIQAKSLICLRYLLEIYIIKVQIDGKLSIINQLNCNHWQIYGTITNDGQYLAFWCKEGYQIHEILYK</sequence>
<organism evidence="2 3">
    <name type="scientific">Paramecium octaurelia</name>
    <dbReference type="NCBI Taxonomy" id="43137"/>
    <lineage>
        <taxon>Eukaryota</taxon>
        <taxon>Sar</taxon>
        <taxon>Alveolata</taxon>
        <taxon>Ciliophora</taxon>
        <taxon>Intramacronucleata</taxon>
        <taxon>Oligohymenophorea</taxon>
        <taxon>Peniculida</taxon>
        <taxon>Parameciidae</taxon>
        <taxon>Paramecium</taxon>
    </lineage>
</organism>
<dbReference type="PROSITE" id="PS50294">
    <property type="entry name" value="WD_REPEATS_REGION"/>
    <property type="match status" value="2"/>
</dbReference>
<dbReference type="OMA" id="WSFENAN"/>
<dbReference type="Pfam" id="PF00400">
    <property type="entry name" value="WD40"/>
    <property type="match status" value="4"/>
</dbReference>
<dbReference type="PANTHER" id="PTHR19920:SF0">
    <property type="entry name" value="CYTOSOLIC IRON-SULFUR PROTEIN ASSEMBLY PROTEIN CIAO1-RELATED"/>
    <property type="match status" value="1"/>
</dbReference>
<keyword evidence="1" id="KW-0853">WD repeat</keyword>
<accession>A0A8S1WQX6</accession>
<dbReference type="OrthoDB" id="306181at2759"/>
<evidence type="ECO:0000256" key="1">
    <source>
        <dbReference type="PROSITE-ProRule" id="PRU00221"/>
    </source>
</evidence>
<evidence type="ECO:0000313" key="2">
    <source>
        <dbReference type="EMBL" id="CAD8188116.1"/>
    </source>
</evidence>
<name>A0A8S1WQX6_PAROT</name>
<dbReference type="EMBL" id="CAJJDP010000091">
    <property type="protein sequence ID" value="CAD8188116.1"/>
    <property type="molecule type" value="Genomic_DNA"/>
</dbReference>
<comment type="caution">
    <text evidence="2">The sequence shown here is derived from an EMBL/GenBank/DDBJ whole genome shotgun (WGS) entry which is preliminary data.</text>
</comment>
<dbReference type="AlphaFoldDB" id="A0A8S1WQX6"/>
<dbReference type="GO" id="GO:0016226">
    <property type="term" value="P:iron-sulfur cluster assembly"/>
    <property type="evidence" value="ECO:0007669"/>
    <property type="project" value="TreeGrafter"/>
</dbReference>
<protein>
    <submittedName>
        <fullName evidence="2">Uncharacterized protein</fullName>
    </submittedName>
</protein>
<evidence type="ECO:0000313" key="3">
    <source>
        <dbReference type="Proteomes" id="UP000683925"/>
    </source>
</evidence>
<proteinExistence type="predicted"/>
<dbReference type="SMART" id="SM00320">
    <property type="entry name" value="WD40"/>
    <property type="match status" value="4"/>
</dbReference>
<dbReference type="GO" id="GO:0097361">
    <property type="term" value="C:cytosolic [4Fe-4S] assembly targeting complex"/>
    <property type="evidence" value="ECO:0007669"/>
    <property type="project" value="TreeGrafter"/>
</dbReference>
<dbReference type="Proteomes" id="UP000683925">
    <property type="component" value="Unassembled WGS sequence"/>
</dbReference>
<feature type="repeat" description="WD" evidence="1">
    <location>
        <begin position="274"/>
        <end position="306"/>
    </location>
</feature>
<dbReference type="PANTHER" id="PTHR19920">
    <property type="entry name" value="WD40 PROTEIN CIAO1"/>
    <property type="match status" value="1"/>
</dbReference>
<reference evidence="2" key="1">
    <citation type="submission" date="2021-01" db="EMBL/GenBank/DDBJ databases">
        <authorList>
            <consortium name="Genoscope - CEA"/>
            <person name="William W."/>
        </authorList>
    </citation>
    <scope>NUCLEOTIDE SEQUENCE</scope>
</reference>